<dbReference type="GO" id="GO:0051082">
    <property type="term" value="F:unfolded protein binding"/>
    <property type="evidence" value="ECO:0007669"/>
    <property type="project" value="InterPro"/>
</dbReference>
<dbReference type="InterPro" id="IPR005632">
    <property type="entry name" value="Chaperone_Skp"/>
</dbReference>
<reference evidence="5" key="1">
    <citation type="journal article" date="2014" name="Int. J. Syst. Evol. Microbiol.">
        <title>Complete genome sequence of Corynebacterium casei LMG S-19264T (=DSM 44701T), isolated from a smear-ripened cheese.</title>
        <authorList>
            <consortium name="US DOE Joint Genome Institute (JGI-PGF)"/>
            <person name="Walter F."/>
            <person name="Albersmeier A."/>
            <person name="Kalinowski J."/>
            <person name="Ruckert C."/>
        </authorList>
    </citation>
    <scope>NUCLEOTIDE SEQUENCE</scope>
    <source>
        <strain evidence="5">NBRC 108769</strain>
    </source>
</reference>
<dbReference type="SUPFAM" id="SSF111384">
    <property type="entry name" value="OmpH-like"/>
    <property type="match status" value="1"/>
</dbReference>
<keyword evidence="6" id="KW-1185">Reference proteome</keyword>
<dbReference type="Gene3D" id="3.30.910.20">
    <property type="entry name" value="Skp domain"/>
    <property type="match status" value="1"/>
</dbReference>
<evidence type="ECO:0000256" key="3">
    <source>
        <dbReference type="SAM" id="Coils"/>
    </source>
</evidence>
<organism evidence="5 6">
    <name type="scientific">Portibacter lacus</name>
    <dbReference type="NCBI Taxonomy" id="1099794"/>
    <lineage>
        <taxon>Bacteria</taxon>
        <taxon>Pseudomonadati</taxon>
        <taxon>Bacteroidota</taxon>
        <taxon>Saprospiria</taxon>
        <taxon>Saprospirales</taxon>
        <taxon>Haliscomenobacteraceae</taxon>
        <taxon>Portibacter</taxon>
    </lineage>
</organism>
<feature type="coiled-coil region" evidence="3">
    <location>
        <begin position="90"/>
        <end position="117"/>
    </location>
</feature>
<dbReference type="EMBL" id="BSOH01000014">
    <property type="protein sequence ID" value="GLR17795.1"/>
    <property type="molecule type" value="Genomic_DNA"/>
</dbReference>
<dbReference type="PANTHER" id="PTHR35089:SF1">
    <property type="entry name" value="CHAPERONE PROTEIN SKP"/>
    <property type="match status" value="1"/>
</dbReference>
<dbReference type="GO" id="GO:0005829">
    <property type="term" value="C:cytosol"/>
    <property type="evidence" value="ECO:0007669"/>
    <property type="project" value="TreeGrafter"/>
</dbReference>
<proteinExistence type="inferred from homology"/>
<feature type="chain" id="PRO_5041207001" evidence="4">
    <location>
        <begin position="27"/>
        <end position="170"/>
    </location>
</feature>
<feature type="signal peptide" evidence="4">
    <location>
        <begin position="1"/>
        <end position="26"/>
    </location>
</feature>
<evidence type="ECO:0000313" key="6">
    <source>
        <dbReference type="Proteomes" id="UP001156666"/>
    </source>
</evidence>
<name>A0AA37STE3_9BACT</name>
<dbReference type="SMART" id="SM00935">
    <property type="entry name" value="OmpH"/>
    <property type="match status" value="1"/>
</dbReference>
<reference evidence="5" key="2">
    <citation type="submission" date="2023-01" db="EMBL/GenBank/DDBJ databases">
        <title>Draft genome sequence of Portibacter lacus strain NBRC 108769.</title>
        <authorList>
            <person name="Sun Q."/>
            <person name="Mori K."/>
        </authorList>
    </citation>
    <scope>NUCLEOTIDE SEQUENCE</scope>
    <source>
        <strain evidence="5">NBRC 108769</strain>
    </source>
</reference>
<sequence length="170" mass="19256">MKYSSIITKLFFAAALVFAVTFSASAQKFGHLNSAELMSELPSIKSADSELQTYQQQLAKIGEDLVTDFQKNYQDYQAKVNTGTLSQIQAQEIEASLQQEQQSIQVYQQEVQRKVTEKRKELYDPIFDKVRNVIEQYGKDNGYTMIFDSGLGAILFESSEDLTEAVRAKL</sequence>
<dbReference type="InterPro" id="IPR024930">
    <property type="entry name" value="Skp_dom_sf"/>
</dbReference>
<gene>
    <name evidence="5" type="ORF">GCM10007940_24100</name>
</gene>
<protein>
    <submittedName>
        <fullName evidence="5">Membrane protein</fullName>
    </submittedName>
</protein>
<comment type="caution">
    <text evidence="5">The sequence shown here is derived from an EMBL/GenBank/DDBJ whole genome shotgun (WGS) entry which is preliminary data.</text>
</comment>
<evidence type="ECO:0000256" key="1">
    <source>
        <dbReference type="ARBA" id="ARBA00009091"/>
    </source>
</evidence>
<evidence type="ECO:0000313" key="5">
    <source>
        <dbReference type="EMBL" id="GLR17795.1"/>
    </source>
</evidence>
<dbReference type="Proteomes" id="UP001156666">
    <property type="component" value="Unassembled WGS sequence"/>
</dbReference>
<dbReference type="GO" id="GO:0050821">
    <property type="term" value="P:protein stabilization"/>
    <property type="evidence" value="ECO:0007669"/>
    <property type="project" value="TreeGrafter"/>
</dbReference>
<evidence type="ECO:0000256" key="2">
    <source>
        <dbReference type="ARBA" id="ARBA00022729"/>
    </source>
</evidence>
<dbReference type="RefSeq" id="WP_235291477.1">
    <property type="nucleotide sequence ID" value="NZ_BSOH01000014.1"/>
</dbReference>
<accession>A0AA37STE3</accession>
<dbReference type="PANTHER" id="PTHR35089">
    <property type="entry name" value="CHAPERONE PROTEIN SKP"/>
    <property type="match status" value="1"/>
</dbReference>
<evidence type="ECO:0000256" key="4">
    <source>
        <dbReference type="SAM" id="SignalP"/>
    </source>
</evidence>
<keyword evidence="2 4" id="KW-0732">Signal</keyword>
<dbReference type="Pfam" id="PF03938">
    <property type="entry name" value="OmpH"/>
    <property type="match status" value="1"/>
</dbReference>
<dbReference type="AlphaFoldDB" id="A0AA37STE3"/>
<comment type="similarity">
    <text evidence="1">Belongs to the Skp family.</text>
</comment>
<keyword evidence="3" id="KW-0175">Coiled coil</keyword>